<evidence type="ECO:0000313" key="1">
    <source>
        <dbReference type="EMBL" id="ADX87995.1"/>
    </source>
</evidence>
<sequence>MLSDLEDFLLLRSKEEYDYKWAIEFESWDRGDCSYHHLLTVVLMREFELSNSGIFGTRDDVKDSIRQLQEFVETVK</sequence>
<name>F1D1K1_9CAUD</name>
<proteinExistence type="predicted"/>
<dbReference type="KEGG" id="vg:10228658"/>
<evidence type="ECO:0000313" key="2">
    <source>
        <dbReference type="Proteomes" id="UP000007502"/>
    </source>
</evidence>
<dbReference type="EMBL" id="HQ641347">
    <property type="protein sequence ID" value="ADX87995.1"/>
    <property type="molecule type" value="Genomic_DNA"/>
</dbReference>
<accession>F1D1K1</accession>
<dbReference type="RefSeq" id="YP_004251120.1">
    <property type="nucleotide sequence ID" value="NC_015157.1"/>
</dbReference>
<reference evidence="1 2" key="1">
    <citation type="journal article" date="2011" name="MBio">
        <title>Evidence of a dominant lineage of Vibrio cholerae-specific lytic bacteriophages shed by cholera patients over a 10-year period in Dhaka, Bangladesh.</title>
        <authorList>
            <person name="Seed K.D."/>
            <person name="Bodi K.L."/>
            <person name="Kropinski A.M."/>
            <person name="Ackermann H.W."/>
            <person name="Calderwood S.B."/>
            <person name="Qadri F."/>
            <person name="Camilli A."/>
        </authorList>
    </citation>
    <scope>NUCLEOTIDE SEQUENCE [LARGE SCALE GENOMIC DNA]</scope>
</reference>
<dbReference type="GeneID" id="10228658"/>
<dbReference type="Proteomes" id="UP000007502">
    <property type="component" value="Segment"/>
</dbReference>
<protein>
    <submittedName>
        <fullName evidence="1">Uncharacterized protein ORF178</fullName>
    </submittedName>
</protein>
<organism evidence="1 2">
    <name type="scientific">Vibrio phage ICP1</name>
    <dbReference type="NCBI Taxonomy" id="979525"/>
    <lineage>
        <taxon>Viruses</taxon>
        <taxon>Duplodnaviria</taxon>
        <taxon>Heunggongvirae</taxon>
        <taxon>Uroviricota</taxon>
        <taxon>Caudoviricetes</taxon>
        <taxon>Mohonavirus</taxon>
        <taxon>Mohonavirus ICP1</taxon>
    </lineage>
</organism>
<keyword evidence="2" id="KW-1185">Reference proteome</keyword>
<gene>
    <name evidence="1" type="primary">ORF178</name>
</gene>